<evidence type="ECO:0000313" key="1">
    <source>
        <dbReference type="EMBL" id="THU56540.1"/>
    </source>
</evidence>
<dbReference type="Proteomes" id="UP000317650">
    <property type="component" value="Chromosome 11"/>
</dbReference>
<reference evidence="1 2" key="1">
    <citation type="journal article" date="2019" name="Nat. Plants">
        <title>Genome sequencing of Musa balbisiana reveals subgenome evolution and function divergence in polyploid bananas.</title>
        <authorList>
            <person name="Yao X."/>
        </authorList>
    </citation>
    <scope>NUCLEOTIDE SEQUENCE [LARGE SCALE GENOMIC DNA]</scope>
    <source>
        <strain evidence="2">cv. DH-PKW</strain>
        <tissue evidence="1">Leaves</tissue>
    </source>
</reference>
<protein>
    <submittedName>
        <fullName evidence="1">Uncharacterized protein</fullName>
    </submittedName>
</protein>
<keyword evidence="2" id="KW-1185">Reference proteome</keyword>
<gene>
    <name evidence="1" type="ORF">C4D60_Mb11t18300</name>
</gene>
<evidence type="ECO:0000313" key="2">
    <source>
        <dbReference type="Proteomes" id="UP000317650"/>
    </source>
</evidence>
<proteinExistence type="predicted"/>
<organism evidence="1 2">
    <name type="scientific">Musa balbisiana</name>
    <name type="common">Banana</name>
    <dbReference type="NCBI Taxonomy" id="52838"/>
    <lineage>
        <taxon>Eukaryota</taxon>
        <taxon>Viridiplantae</taxon>
        <taxon>Streptophyta</taxon>
        <taxon>Embryophyta</taxon>
        <taxon>Tracheophyta</taxon>
        <taxon>Spermatophyta</taxon>
        <taxon>Magnoliopsida</taxon>
        <taxon>Liliopsida</taxon>
        <taxon>Zingiberales</taxon>
        <taxon>Musaceae</taxon>
        <taxon>Musa</taxon>
    </lineage>
</organism>
<comment type="caution">
    <text evidence="1">The sequence shown here is derived from an EMBL/GenBank/DDBJ whole genome shotgun (WGS) entry which is preliminary data.</text>
</comment>
<sequence>MDLKSECHGTVEASLPCVHRILHQMKALVISIYGLCTTEKKFRMQVPVSPMGRLDHTEENHYEALKGSVIEKGARARRGEARPKRLANVPGGALQTGAAWALARAQALGSLGERLGKPRRPNQDFRSGSVLRLLRALPRAFPLLAPPTSPPASLPTARASREPSRCSRLLRALPRAFPLLAPPSSPPAARAFRSLSLSRCRCRRSPLLLLLPLAAAAAVARRCFLVSPSGSVCIADAPHLPDTEGQTMGKKVIIWHTLPTYDWMSMIPNILNIITNKVYKNE</sequence>
<dbReference type="AlphaFoldDB" id="A0A4S8J513"/>
<dbReference type="EMBL" id="PYDT01000007">
    <property type="protein sequence ID" value="THU56540.1"/>
    <property type="molecule type" value="Genomic_DNA"/>
</dbReference>
<name>A0A4S8J513_MUSBA</name>
<accession>A0A4S8J513</accession>